<dbReference type="InterPro" id="IPR001610">
    <property type="entry name" value="PAC"/>
</dbReference>
<accession>A0A1G1YNB8</accession>
<feature type="transmembrane region" description="Helical" evidence="13">
    <location>
        <begin position="284"/>
        <end position="310"/>
    </location>
</feature>
<evidence type="ECO:0000313" key="19">
    <source>
        <dbReference type="Proteomes" id="UP000177376"/>
    </source>
</evidence>
<dbReference type="CDD" id="cd00075">
    <property type="entry name" value="HATPase"/>
    <property type="match status" value="1"/>
</dbReference>
<dbReference type="InterPro" id="IPR036890">
    <property type="entry name" value="HATPase_C_sf"/>
</dbReference>
<keyword evidence="8" id="KW-0418">Kinase</keyword>
<feature type="domain" description="PAC" evidence="16">
    <location>
        <begin position="448"/>
        <end position="502"/>
    </location>
</feature>
<evidence type="ECO:0000256" key="13">
    <source>
        <dbReference type="SAM" id="Phobius"/>
    </source>
</evidence>
<evidence type="ECO:0000259" key="15">
    <source>
        <dbReference type="PROSITE" id="PS50112"/>
    </source>
</evidence>
<keyword evidence="11" id="KW-0902">Two-component regulatory system</keyword>
<dbReference type="InterPro" id="IPR000014">
    <property type="entry name" value="PAS"/>
</dbReference>
<keyword evidence="12 13" id="KW-0472">Membrane</keyword>
<dbReference type="SUPFAM" id="SSF55874">
    <property type="entry name" value="ATPase domain of HSP90 chaperone/DNA topoisomerase II/histidine kinase"/>
    <property type="match status" value="1"/>
</dbReference>
<comment type="subcellular location">
    <subcellularLocation>
        <location evidence="2">Membrane</location>
        <topology evidence="2">Multi-pass membrane protein</topology>
    </subcellularLocation>
</comment>
<dbReference type="Gene3D" id="3.30.450.20">
    <property type="entry name" value="PAS domain"/>
    <property type="match status" value="1"/>
</dbReference>
<evidence type="ECO:0000256" key="5">
    <source>
        <dbReference type="ARBA" id="ARBA00022679"/>
    </source>
</evidence>
<dbReference type="SMART" id="SM00091">
    <property type="entry name" value="PAS"/>
    <property type="match status" value="1"/>
</dbReference>
<dbReference type="PANTHER" id="PTHR42878:SF7">
    <property type="entry name" value="SENSOR HISTIDINE KINASE GLRK"/>
    <property type="match status" value="1"/>
</dbReference>
<protein>
    <recommendedName>
        <fullName evidence="3">histidine kinase</fullName>
        <ecNumber evidence="3">2.7.13.3</ecNumber>
    </recommendedName>
</protein>
<dbReference type="CDD" id="cd00130">
    <property type="entry name" value="PAS"/>
    <property type="match status" value="1"/>
</dbReference>
<feature type="domain" description="Histidine kinase" evidence="14">
    <location>
        <begin position="506"/>
        <end position="728"/>
    </location>
</feature>
<dbReference type="EC" id="2.7.13.3" evidence="3"/>
<dbReference type="GO" id="GO:0000156">
    <property type="term" value="F:phosphorelay response regulator activity"/>
    <property type="evidence" value="ECO:0007669"/>
    <property type="project" value="TreeGrafter"/>
</dbReference>
<dbReference type="CDD" id="cd06225">
    <property type="entry name" value="HAMP"/>
    <property type="match status" value="1"/>
</dbReference>
<dbReference type="Pfam" id="PF00512">
    <property type="entry name" value="HisKA"/>
    <property type="match status" value="1"/>
</dbReference>
<dbReference type="GO" id="GO:0000155">
    <property type="term" value="F:phosphorelay sensor kinase activity"/>
    <property type="evidence" value="ECO:0007669"/>
    <property type="project" value="InterPro"/>
</dbReference>
<dbReference type="InterPro" id="IPR003661">
    <property type="entry name" value="HisK_dim/P_dom"/>
</dbReference>
<evidence type="ECO:0000256" key="4">
    <source>
        <dbReference type="ARBA" id="ARBA00022553"/>
    </source>
</evidence>
<evidence type="ECO:0000256" key="8">
    <source>
        <dbReference type="ARBA" id="ARBA00022777"/>
    </source>
</evidence>
<reference evidence="18 19" key="1">
    <citation type="journal article" date="2016" name="Nat. Commun.">
        <title>Thousands of microbial genomes shed light on interconnected biogeochemical processes in an aquifer system.</title>
        <authorList>
            <person name="Anantharaman K."/>
            <person name="Brown C.T."/>
            <person name="Hug L.A."/>
            <person name="Sharon I."/>
            <person name="Castelle C.J."/>
            <person name="Probst A.J."/>
            <person name="Thomas B.C."/>
            <person name="Singh A."/>
            <person name="Wilkins M.J."/>
            <person name="Karaoz U."/>
            <person name="Brodie E.L."/>
            <person name="Williams K.H."/>
            <person name="Hubbard S.S."/>
            <person name="Banfield J.F."/>
        </authorList>
    </citation>
    <scope>NUCLEOTIDE SEQUENCE [LARGE SCALE GENOMIC DNA]</scope>
</reference>
<organism evidence="18 19">
    <name type="scientific">Candidatus Buchananbacteria bacterium RIFCSPLOWO2_01_FULL_39_33</name>
    <dbReference type="NCBI Taxonomy" id="1797543"/>
    <lineage>
        <taxon>Bacteria</taxon>
        <taxon>Candidatus Buchananiibacteriota</taxon>
    </lineage>
</organism>
<dbReference type="PROSITE" id="PS50885">
    <property type="entry name" value="HAMP"/>
    <property type="match status" value="1"/>
</dbReference>
<dbReference type="PROSITE" id="PS50113">
    <property type="entry name" value="PAC"/>
    <property type="match status" value="1"/>
</dbReference>
<dbReference type="InterPro" id="IPR004358">
    <property type="entry name" value="Sig_transdc_His_kin-like_C"/>
</dbReference>
<proteinExistence type="predicted"/>
<dbReference type="SMART" id="SM00387">
    <property type="entry name" value="HATPase_c"/>
    <property type="match status" value="1"/>
</dbReference>
<feature type="transmembrane region" description="Helical" evidence="13">
    <location>
        <begin position="7"/>
        <end position="28"/>
    </location>
</feature>
<dbReference type="Pfam" id="PF02518">
    <property type="entry name" value="HATPase_c"/>
    <property type="match status" value="1"/>
</dbReference>
<dbReference type="SMART" id="SM00086">
    <property type="entry name" value="PAC"/>
    <property type="match status" value="1"/>
</dbReference>
<dbReference type="InterPro" id="IPR003660">
    <property type="entry name" value="HAMP_dom"/>
</dbReference>
<keyword evidence="6 13" id="KW-0812">Transmembrane</keyword>
<evidence type="ECO:0000256" key="12">
    <source>
        <dbReference type="ARBA" id="ARBA00023136"/>
    </source>
</evidence>
<evidence type="ECO:0000259" key="17">
    <source>
        <dbReference type="PROSITE" id="PS50885"/>
    </source>
</evidence>
<name>A0A1G1YNB8_9BACT</name>
<dbReference type="InterPro" id="IPR005467">
    <property type="entry name" value="His_kinase_dom"/>
</dbReference>
<evidence type="ECO:0000256" key="10">
    <source>
        <dbReference type="ARBA" id="ARBA00022989"/>
    </source>
</evidence>
<comment type="caution">
    <text evidence="18">The sequence shown here is derived from an EMBL/GenBank/DDBJ whole genome shotgun (WGS) entry which is preliminary data.</text>
</comment>
<dbReference type="SMART" id="SM00388">
    <property type="entry name" value="HisKA"/>
    <property type="match status" value="1"/>
</dbReference>
<evidence type="ECO:0000259" key="14">
    <source>
        <dbReference type="PROSITE" id="PS50109"/>
    </source>
</evidence>
<evidence type="ECO:0000256" key="9">
    <source>
        <dbReference type="ARBA" id="ARBA00022840"/>
    </source>
</evidence>
<evidence type="ECO:0000256" key="3">
    <source>
        <dbReference type="ARBA" id="ARBA00012438"/>
    </source>
</evidence>
<dbReference type="GO" id="GO:0007234">
    <property type="term" value="P:osmosensory signaling via phosphorelay pathway"/>
    <property type="evidence" value="ECO:0007669"/>
    <property type="project" value="TreeGrafter"/>
</dbReference>
<dbReference type="SUPFAM" id="SSF158472">
    <property type="entry name" value="HAMP domain-like"/>
    <property type="match status" value="1"/>
</dbReference>
<keyword evidence="10 13" id="KW-1133">Transmembrane helix</keyword>
<dbReference type="InterPro" id="IPR036097">
    <property type="entry name" value="HisK_dim/P_sf"/>
</dbReference>
<feature type="domain" description="HAMP" evidence="17">
    <location>
        <begin position="308"/>
        <end position="362"/>
    </location>
</feature>
<evidence type="ECO:0000256" key="11">
    <source>
        <dbReference type="ARBA" id="ARBA00023012"/>
    </source>
</evidence>
<dbReference type="GO" id="GO:0030295">
    <property type="term" value="F:protein kinase activator activity"/>
    <property type="evidence" value="ECO:0007669"/>
    <property type="project" value="TreeGrafter"/>
</dbReference>
<keyword evidence="5" id="KW-0808">Transferase</keyword>
<evidence type="ECO:0000313" key="18">
    <source>
        <dbReference type="EMBL" id="OGY52937.1"/>
    </source>
</evidence>
<dbReference type="SUPFAM" id="SSF55785">
    <property type="entry name" value="PYP-like sensor domain (PAS domain)"/>
    <property type="match status" value="1"/>
</dbReference>
<dbReference type="Pfam" id="PF00672">
    <property type="entry name" value="HAMP"/>
    <property type="match status" value="1"/>
</dbReference>
<keyword evidence="9" id="KW-0067">ATP-binding</keyword>
<comment type="catalytic activity">
    <reaction evidence="1">
        <text>ATP + protein L-histidine = ADP + protein N-phospho-L-histidine.</text>
        <dbReference type="EC" id="2.7.13.3"/>
    </reaction>
</comment>
<dbReference type="NCBIfam" id="TIGR00229">
    <property type="entry name" value="sensory_box"/>
    <property type="match status" value="1"/>
</dbReference>
<evidence type="ECO:0000256" key="7">
    <source>
        <dbReference type="ARBA" id="ARBA00022741"/>
    </source>
</evidence>
<dbReference type="EMBL" id="MHIM01000009">
    <property type="protein sequence ID" value="OGY52937.1"/>
    <property type="molecule type" value="Genomic_DNA"/>
</dbReference>
<dbReference type="PRINTS" id="PR00344">
    <property type="entry name" value="BCTRLSENSOR"/>
</dbReference>
<dbReference type="FunFam" id="1.10.287.130:FF:000001">
    <property type="entry name" value="Two-component sensor histidine kinase"/>
    <property type="match status" value="1"/>
</dbReference>
<sequence>MKLSTQLIILFISLTLIPLVFVGFLNYVNTREVIANQIMTQLVSIADIKKNQMNEVVDSYLGLVESVAGHSHFRLNLQEYNQNPTPNSIIALYNDLLDDLNISPELISISVKDLEGNLVVSTESNPQLRLIDEPESAIIGEIFLDEQNIPRVLLSGPVKNNGDILGFVEMVAKIDSFLKITSDYSGLGQSGEVLVAKKNEAGDALFLTPIRFDPQAALKRVVAEERTDVPSVHAIAGEEKSFTIGMVDYRDIPVLAVTRFIDSQDWGMVVKIDREEVFQPLSNILLTFIIIILITLAIVSITAVFIARAFTKPIIQLSRVAKKLSKSDFTAAANITYHSDNEIGVLTEVFITMAAKLKESYQGLEIKVKERTQDMEKFKLAVDNASDQIIITDPDGIILYASKATEKITGFKMKEFLGKKSGTKLLWGGQMSKEFYQKMWQTIKIDKKTFVSEMVNRKKDGTLYNVLVSISPCLDNRGKVIYFVGIERDITKEKEVDKLKTEFVSVASHQLRTPLTAIRWYIEEVYNEELGRINKDQKDYLKQVLESNKRMIRLVNDLLNVSRLESGRITVEPVLTDLSQLIEGAITESDIMAKARNCRLIFIKPKERLPAIKIDPALIGQVINNLISNAIKYSKTGGIKCQVRVELAPKGKNVMISVKDNGIGIPKNLQPRVFEKFFRADNAVKLETQGTGLGLYIAKTIIEVSGGQIWFKSGSGGSTFVFTLPLVGSQPRKGERGLA</sequence>
<dbReference type="PROSITE" id="PS50109">
    <property type="entry name" value="HIS_KIN"/>
    <property type="match status" value="1"/>
</dbReference>
<keyword evidence="4" id="KW-0597">Phosphoprotein</keyword>
<dbReference type="PROSITE" id="PS50112">
    <property type="entry name" value="PAS"/>
    <property type="match status" value="1"/>
</dbReference>
<keyword evidence="7" id="KW-0547">Nucleotide-binding</keyword>
<dbReference type="Pfam" id="PF13426">
    <property type="entry name" value="PAS_9"/>
    <property type="match status" value="1"/>
</dbReference>
<dbReference type="Gene3D" id="1.10.287.130">
    <property type="match status" value="1"/>
</dbReference>
<gene>
    <name evidence="18" type="ORF">A3A02_04315</name>
</gene>
<dbReference type="Proteomes" id="UP000177376">
    <property type="component" value="Unassembled WGS sequence"/>
</dbReference>
<dbReference type="Gene3D" id="6.10.340.10">
    <property type="match status" value="1"/>
</dbReference>
<feature type="domain" description="PAS" evidence="15">
    <location>
        <begin position="374"/>
        <end position="419"/>
    </location>
</feature>
<evidence type="ECO:0000259" key="16">
    <source>
        <dbReference type="PROSITE" id="PS50113"/>
    </source>
</evidence>
<dbReference type="InterPro" id="IPR000700">
    <property type="entry name" value="PAS-assoc_C"/>
</dbReference>
<evidence type="ECO:0000256" key="6">
    <source>
        <dbReference type="ARBA" id="ARBA00022692"/>
    </source>
</evidence>
<dbReference type="CDD" id="cd00082">
    <property type="entry name" value="HisKA"/>
    <property type="match status" value="1"/>
</dbReference>
<dbReference type="Gene3D" id="3.30.565.10">
    <property type="entry name" value="Histidine kinase-like ATPase, C-terminal domain"/>
    <property type="match status" value="1"/>
</dbReference>
<dbReference type="PANTHER" id="PTHR42878">
    <property type="entry name" value="TWO-COMPONENT HISTIDINE KINASE"/>
    <property type="match status" value="1"/>
</dbReference>
<dbReference type="SUPFAM" id="SSF47384">
    <property type="entry name" value="Homodimeric domain of signal transducing histidine kinase"/>
    <property type="match status" value="1"/>
</dbReference>
<dbReference type="GO" id="GO:0016020">
    <property type="term" value="C:membrane"/>
    <property type="evidence" value="ECO:0007669"/>
    <property type="project" value="UniProtKB-SubCell"/>
</dbReference>
<dbReference type="InterPro" id="IPR050351">
    <property type="entry name" value="BphY/WalK/GraS-like"/>
</dbReference>
<evidence type="ECO:0000256" key="2">
    <source>
        <dbReference type="ARBA" id="ARBA00004141"/>
    </source>
</evidence>
<dbReference type="InterPro" id="IPR035965">
    <property type="entry name" value="PAS-like_dom_sf"/>
</dbReference>
<dbReference type="GO" id="GO:0005524">
    <property type="term" value="F:ATP binding"/>
    <property type="evidence" value="ECO:0007669"/>
    <property type="project" value="UniProtKB-KW"/>
</dbReference>
<dbReference type="FunFam" id="3.30.565.10:FF:000006">
    <property type="entry name" value="Sensor histidine kinase WalK"/>
    <property type="match status" value="1"/>
</dbReference>
<dbReference type="SMART" id="SM00304">
    <property type="entry name" value="HAMP"/>
    <property type="match status" value="1"/>
</dbReference>
<evidence type="ECO:0000256" key="1">
    <source>
        <dbReference type="ARBA" id="ARBA00000085"/>
    </source>
</evidence>
<dbReference type="InterPro" id="IPR003594">
    <property type="entry name" value="HATPase_dom"/>
</dbReference>
<dbReference type="AlphaFoldDB" id="A0A1G1YNB8"/>